<sequence length="326" mass="37396">MYPLKFENIYHNKIWGGRNFKIFRNNLPDGKIGESWDVCCRENDMSVVLNGDFKGYRLDKLIEEQGSMLIGSKIRKDKFPLLVKLIDASDKLSVQVHPNDEYANRVESESGKSEAWYIVEAFDGASLVVGTKNINTKCEFKKAVKDADVEMYLNKFPVKKGDVYFIKSGTVHSICGGVIIAEIQQNSDITYRVYDYDRGRKLDIDKSIDVIDFKLNGQRKIGINIEMDGYIKTYLCLSKEFSLELYDINNFCSENSDFQRFYIFTCVDGNGKIVYFNGEEKILKGESILIPASLGKYGFYGRMKLLKSYVPDIDKVEKDILSKIEE</sequence>
<feature type="binding site" evidence="5">
    <location>
        <position position="97"/>
    </location>
    <ligand>
        <name>Zn(2+)</name>
        <dbReference type="ChEBI" id="CHEBI:29105"/>
    </ligand>
</feature>
<evidence type="ECO:0000256" key="2">
    <source>
        <dbReference type="ARBA" id="ARBA00022833"/>
    </source>
</evidence>
<comment type="cofactor">
    <cofactor evidence="5">
        <name>Zn(2+)</name>
        <dbReference type="ChEBI" id="CHEBI:29105"/>
    </cofactor>
    <text evidence="5">Binds 1 zinc ion per subunit.</text>
</comment>
<feature type="binding site" evidence="5">
    <location>
        <position position="114"/>
    </location>
    <ligand>
        <name>Zn(2+)</name>
        <dbReference type="ChEBI" id="CHEBI:29105"/>
    </ligand>
</feature>
<dbReference type="PANTHER" id="PTHR42742">
    <property type="entry name" value="TRANSCRIPTIONAL REPRESSOR MPRA"/>
    <property type="match status" value="1"/>
</dbReference>
<evidence type="ECO:0000313" key="10">
    <source>
        <dbReference type="Proteomes" id="UP000266301"/>
    </source>
</evidence>
<dbReference type="RefSeq" id="WP_119973734.1">
    <property type="nucleotide sequence ID" value="NZ_CP032416.1"/>
</dbReference>
<feature type="binding site" evidence="5">
    <location>
        <position position="172"/>
    </location>
    <ligand>
        <name>Zn(2+)</name>
        <dbReference type="ChEBI" id="CHEBI:29105"/>
    </ligand>
</feature>
<dbReference type="Pfam" id="PF20511">
    <property type="entry name" value="PMI_typeI_cat"/>
    <property type="match status" value="1"/>
</dbReference>
<evidence type="ECO:0000256" key="3">
    <source>
        <dbReference type="ARBA" id="ARBA00029741"/>
    </source>
</evidence>
<dbReference type="KEGG" id="cfer:D4Z93_11695"/>
<dbReference type="InterPro" id="IPR014710">
    <property type="entry name" value="RmlC-like_jellyroll"/>
</dbReference>
<dbReference type="PANTHER" id="PTHR42742:SF3">
    <property type="entry name" value="FRUCTOKINASE"/>
    <property type="match status" value="1"/>
</dbReference>
<dbReference type="GO" id="GO:0008270">
    <property type="term" value="F:zinc ion binding"/>
    <property type="evidence" value="ECO:0007669"/>
    <property type="project" value="InterPro"/>
</dbReference>
<dbReference type="CDD" id="cd07010">
    <property type="entry name" value="cupin_PMI_type_I_N_bac"/>
    <property type="match status" value="1"/>
</dbReference>
<dbReference type="AlphaFoldDB" id="A0A386H656"/>
<dbReference type="Pfam" id="PF21621">
    <property type="entry name" value="MPI_cupin_dom"/>
    <property type="match status" value="1"/>
</dbReference>
<organism evidence="9 10">
    <name type="scientific">Clostridium fermenticellae</name>
    <dbReference type="NCBI Taxonomy" id="2068654"/>
    <lineage>
        <taxon>Bacteria</taxon>
        <taxon>Bacillati</taxon>
        <taxon>Bacillota</taxon>
        <taxon>Clostridia</taxon>
        <taxon>Eubacteriales</taxon>
        <taxon>Clostridiaceae</taxon>
        <taxon>Clostridium</taxon>
    </lineage>
</organism>
<dbReference type="InterPro" id="IPR046457">
    <property type="entry name" value="PMI_typeI_cat"/>
</dbReference>
<feature type="active site" evidence="6">
    <location>
        <position position="192"/>
    </location>
</feature>
<keyword evidence="2 5" id="KW-0862">Zinc</keyword>
<dbReference type="InterPro" id="IPR049071">
    <property type="entry name" value="MPI_cupin_dom"/>
</dbReference>
<proteinExistence type="predicted"/>
<evidence type="ECO:0000259" key="8">
    <source>
        <dbReference type="Pfam" id="PF21621"/>
    </source>
</evidence>
<protein>
    <recommendedName>
        <fullName evidence="3">Phosphohexomutase</fullName>
    </recommendedName>
    <alternativeName>
        <fullName evidence="4">Phosphomannose isomerase</fullName>
    </alternativeName>
</protein>
<accession>A0A386H656</accession>
<dbReference type="GO" id="GO:0005975">
    <property type="term" value="P:carbohydrate metabolic process"/>
    <property type="evidence" value="ECO:0007669"/>
    <property type="project" value="InterPro"/>
</dbReference>
<dbReference type="Gene3D" id="2.60.120.10">
    <property type="entry name" value="Jelly Rolls"/>
    <property type="match status" value="2"/>
</dbReference>
<dbReference type="InterPro" id="IPR014628">
    <property type="entry name" value="Man6P_isomerase_Firm_short"/>
</dbReference>
<name>A0A386H656_9CLOT</name>
<gene>
    <name evidence="9" type="ORF">D4Z93_11695</name>
</gene>
<keyword evidence="1 5" id="KW-0479">Metal-binding</keyword>
<dbReference type="EMBL" id="CP032416">
    <property type="protein sequence ID" value="AYD41146.1"/>
    <property type="molecule type" value="Genomic_DNA"/>
</dbReference>
<dbReference type="InterPro" id="IPR011051">
    <property type="entry name" value="RmlC_Cupin_sf"/>
</dbReference>
<dbReference type="Proteomes" id="UP000266301">
    <property type="component" value="Chromosome"/>
</dbReference>
<evidence type="ECO:0000256" key="5">
    <source>
        <dbReference type="PIRSR" id="PIRSR036894-1"/>
    </source>
</evidence>
<evidence type="ECO:0000256" key="4">
    <source>
        <dbReference type="ARBA" id="ARBA00030762"/>
    </source>
</evidence>
<dbReference type="InterPro" id="IPR051804">
    <property type="entry name" value="Carb_Metab_Reg_Kinase/Isom"/>
</dbReference>
<dbReference type="PIRSF" id="PIRSF036894">
    <property type="entry name" value="PMI_Firm_short"/>
    <property type="match status" value="1"/>
</dbReference>
<dbReference type="SUPFAM" id="SSF51182">
    <property type="entry name" value="RmlC-like cupins"/>
    <property type="match status" value="1"/>
</dbReference>
<evidence type="ECO:0000256" key="6">
    <source>
        <dbReference type="PIRSR" id="PIRSR036894-2"/>
    </source>
</evidence>
<feature type="domain" description="Phosphomannose isomerase type I catalytic" evidence="7">
    <location>
        <begin position="5"/>
        <end position="110"/>
    </location>
</feature>
<evidence type="ECO:0000259" key="7">
    <source>
        <dbReference type="Pfam" id="PF20511"/>
    </source>
</evidence>
<dbReference type="OrthoDB" id="9808275at2"/>
<reference evidence="9 10" key="1">
    <citation type="journal article" date="2019" name="Int. J. Syst. Evol. Microbiol.">
        <title>Clostridium fermenticellae sp. nov., isolated from the mud in a fermentation cellar for the production of the Chinese liquor, baijiu.</title>
        <authorList>
            <person name="Xu P.X."/>
            <person name="Chai L.J."/>
            <person name="Qiu T."/>
            <person name="Zhang X.J."/>
            <person name="Lu Z.M."/>
            <person name="Xiao C."/>
            <person name="Wang S.T."/>
            <person name="Shen C.H."/>
            <person name="Shi J.S."/>
            <person name="Xu Z.H."/>
        </authorList>
    </citation>
    <scope>NUCLEOTIDE SEQUENCE [LARGE SCALE GENOMIC DNA]</scope>
    <source>
        <strain evidence="9 10">JN500901</strain>
    </source>
</reference>
<evidence type="ECO:0000313" key="9">
    <source>
        <dbReference type="EMBL" id="AYD41146.1"/>
    </source>
</evidence>
<keyword evidence="9" id="KW-0413">Isomerase</keyword>
<dbReference type="GO" id="GO:0004476">
    <property type="term" value="F:mannose-6-phosphate isomerase activity"/>
    <property type="evidence" value="ECO:0007669"/>
    <property type="project" value="InterPro"/>
</dbReference>
<evidence type="ECO:0000256" key="1">
    <source>
        <dbReference type="ARBA" id="ARBA00022723"/>
    </source>
</evidence>
<feature type="domain" description="Mannose-6-phosphate isomerase cupin" evidence="8">
    <location>
        <begin position="231"/>
        <end position="310"/>
    </location>
</feature>
<keyword evidence="10" id="KW-1185">Reference proteome</keyword>